<dbReference type="InterPro" id="IPR046258">
    <property type="entry name" value="DUF6291"/>
</dbReference>
<feature type="region of interest" description="Disordered" evidence="1">
    <location>
        <begin position="85"/>
        <end position="121"/>
    </location>
</feature>
<protein>
    <recommendedName>
        <fullName evidence="2">DUF6291 domain-containing protein</fullName>
    </recommendedName>
</protein>
<proteinExistence type="predicted"/>
<feature type="compositionally biased region" description="Basic and acidic residues" evidence="1">
    <location>
        <begin position="93"/>
        <end position="103"/>
    </location>
</feature>
<evidence type="ECO:0000259" key="2">
    <source>
        <dbReference type="Pfam" id="PF19808"/>
    </source>
</evidence>
<dbReference type="AlphaFoldDB" id="X0SK04"/>
<comment type="caution">
    <text evidence="3">The sequence shown here is derived from an EMBL/GenBank/DDBJ whole genome shotgun (WGS) entry which is preliminary data.</text>
</comment>
<reference evidence="3" key="1">
    <citation type="journal article" date="2014" name="Front. Microbiol.">
        <title>High frequency of phylogenetically diverse reductive dehalogenase-homologous genes in deep subseafloor sedimentary metagenomes.</title>
        <authorList>
            <person name="Kawai M."/>
            <person name="Futagami T."/>
            <person name="Toyoda A."/>
            <person name="Takaki Y."/>
            <person name="Nishi S."/>
            <person name="Hori S."/>
            <person name="Arai W."/>
            <person name="Tsubouchi T."/>
            <person name="Morono Y."/>
            <person name="Uchiyama I."/>
            <person name="Ito T."/>
            <person name="Fujiyama A."/>
            <person name="Inagaki F."/>
            <person name="Takami H."/>
        </authorList>
    </citation>
    <scope>NUCLEOTIDE SEQUENCE</scope>
    <source>
        <strain evidence="3">Expedition CK06-06</strain>
    </source>
</reference>
<gene>
    <name evidence="3" type="ORF">S01H1_13385</name>
</gene>
<feature type="domain" description="DUF6291" evidence="2">
    <location>
        <begin position="4"/>
        <end position="77"/>
    </location>
</feature>
<organism evidence="3">
    <name type="scientific">marine sediment metagenome</name>
    <dbReference type="NCBI Taxonomy" id="412755"/>
    <lineage>
        <taxon>unclassified sequences</taxon>
        <taxon>metagenomes</taxon>
        <taxon>ecological metagenomes</taxon>
    </lineage>
</organism>
<dbReference type="EMBL" id="BARS01006906">
    <property type="protein sequence ID" value="GAF75431.1"/>
    <property type="molecule type" value="Genomic_DNA"/>
</dbReference>
<name>X0SK04_9ZZZZ</name>
<evidence type="ECO:0000313" key="3">
    <source>
        <dbReference type="EMBL" id="GAF75431.1"/>
    </source>
</evidence>
<dbReference type="Pfam" id="PF19808">
    <property type="entry name" value="DUF6291"/>
    <property type="match status" value="1"/>
</dbReference>
<sequence length="210" mass="24614">MKKSFIIYYDQSKMFRELSDEQAGKLIKCLMSNGDASHIDDGMVRVAHASLITTINRDNEKYEQRCEKNRENVNIRWNKENTTVYDRIPANTKHTDSDSDSDKNPPTPLKPKRKKKNFTPPSKEDVIKYFAEKGYSKQAGEKAFDYYQEASWKDSHGKPVLNWKQKMIAVWFKPENENGSIEAKPFKQFKPVWEHDQTRYNPKTGEEEPI</sequence>
<accession>X0SK04</accession>
<evidence type="ECO:0000256" key="1">
    <source>
        <dbReference type="SAM" id="MobiDB-lite"/>
    </source>
</evidence>